<evidence type="ECO:0000256" key="3">
    <source>
        <dbReference type="ARBA" id="ARBA00022516"/>
    </source>
</evidence>
<evidence type="ECO:0000256" key="8">
    <source>
        <dbReference type="ARBA" id="ARBA00022989"/>
    </source>
</evidence>
<keyword evidence="8 11" id="KW-1133">Transmembrane helix</keyword>
<comment type="subcellular location">
    <subcellularLocation>
        <location evidence="1">Cell membrane</location>
        <topology evidence="1">Multi-pass membrane protein</topology>
    </subcellularLocation>
</comment>
<sequence>MDITKDALILIMPFILSAGQILFKLSSKDVAALDVSSILKLSMNGYFIVALVLYAIATILWVYILKHFPLNKAYLFMGLSFIIVPLMSYIFLKEPLSLRYLAGAACIVFGIWLARAA</sequence>
<dbReference type="Gene3D" id="1.10.3730.20">
    <property type="match status" value="1"/>
</dbReference>
<dbReference type="InterPro" id="IPR000390">
    <property type="entry name" value="Small_drug/metabolite_transptr"/>
</dbReference>
<dbReference type="Proteomes" id="UP001056291">
    <property type="component" value="Chromosome"/>
</dbReference>
<proteinExistence type="predicted"/>
<feature type="transmembrane region" description="Helical" evidence="11">
    <location>
        <begin position="45"/>
        <end position="64"/>
    </location>
</feature>
<keyword evidence="5" id="KW-0441">Lipid A biosynthesis</keyword>
<evidence type="ECO:0000256" key="10">
    <source>
        <dbReference type="ARBA" id="ARBA00023136"/>
    </source>
</evidence>
<dbReference type="EMBL" id="CP098747">
    <property type="protein sequence ID" value="USG61060.1"/>
    <property type="molecule type" value="Genomic_DNA"/>
</dbReference>
<evidence type="ECO:0000256" key="6">
    <source>
        <dbReference type="ARBA" id="ARBA00022692"/>
    </source>
</evidence>
<evidence type="ECO:0000256" key="2">
    <source>
        <dbReference type="ARBA" id="ARBA00022475"/>
    </source>
</evidence>
<feature type="transmembrane region" description="Helical" evidence="11">
    <location>
        <begin position="98"/>
        <end position="114"/>
    </location>
</feature>
<dbReference type="PANTHER" id="PTHR30561:SF9">
    <property type="entry name" value="4-AMINO-4-DEOXY-L-ARABINOSE-PHOSPHOUNDECAPRENOL FLIPPASE SUBUNIT ARNF-RELATED"/>
    <property type="match status" value="1"/>
</dbReference>
<evidence type="ECO:0000256" key="1">
    <source>
        <dbReference type="ARBA" id="ARBA00004651"/>
    </source>
</evidence>
<organism evidence="13 14">
    <name type="scientific">Sneathiella marina</name>
    <dbReference type="NCBI Taxonomy" id="2950108"/>
    <lineage>
        <taxon>Bacteria</taxon>
        <taxon>Pseudomonadati</taxon>
        <taxon>Pseudomonadota</taxon>
        <taxon>Alphaproteobacteria</taxon>
        <taxon>Sneathiellales</taxon>
        <taxon>Sneathiellaceae</taxon>
        <taxon>Sneathiella</taxon>
    </lineage>
</organism>
<feature type="domain" description="EamA" evidence="12">
    <location>
        <begin position="35"/>
        <end position="114"/>
    </location>
</feature>
<keyword evidence="10 11" id="KW-0472">Membrane</keyword>
<evidence type="ECO:0000256" key="11">
    <source>
        <dbReference type="SAM" id="Phobius"/>
    </source>
</evidence>
<evidence type="ECO:0000313" key="14">
    <source>
        <dbReference type="Proteomes" id="UP001056291"/>
    </source>
</evidence>
<feature type="transmembrane region" description="Helical" evidence="11">
    <location>
        <begin position="7"/>
        <end position="25"/>
    </location>
</feature>
<dbReference type="InterPro" id="IPR000620">
    <property type="entry name" value="EamA_dom"/>
</dbReference>
<keyword evidence="9" id="KW-0443">Lipid metabolism</keyword>
<evidence type="ECO:0000259" key="12">
    <source>
        <dbReference type="Pfam" id="PF00892"/>
    </source>
</evidence>
<dbReference type="SUPFAM" id="SSF103481">
    <property type="entry name" value="Multidrug resistance efflux transporter EmrE"/>
    <property type="match status" value="1"/>
</dbReference>
<evidence type="ECO:0000256" key="9">
    <source>
        <dbReference type="ARBA" id="ARBA00023098"/>
    </source>
</evidence>
<keyword evidence="14" id="KW-1185">Reference proteome</keyword>
<accession>A0ABY4W5S0</accession>
<protein>
    <submittedName>
        <fullName evidence="13">EamA family transporter</fullName>
    </submittedName>
</protein>
<dbReference type="Pfam" id="PF00892">
    <property type="entry name" value="EamA"/>
    <property type="match status" value="1"/>
</dbReference>
<keyword evidence="3" id="KW-0444">Lipid biosynthesis</keyword>
<evidence type="ECO:0000313" key="13">
    <source>
        <dbReference type="EMBL" id="USG61060.1"/>
    </source>
</evidence>
<keyword evidence="6 11" id="KW-0812">Transmembrane</keyword>
<dbReference type="PANTHER" id="PTHR30561">
    <property type="entry name" value="SMR FAMILY PROTON-DEPENDENT DRUG EFFLUX TRANSPORTER SUGE"/>
    <property type="match status" value="1"/>
</dbReference>
<gene>
    <name evidence="13" type="ORF">NBZ79_18045</name>
</gene>
<keyword evidence="2" id="KW-1003">Cell membrane</keyword>
<dbReference type="InterPro" id="IPR037185">
    <property type="entry name" value="EmrE-like"/>
</dbReference>
<evidence type="ECO:0000256" key="5">
    <source>
        <dbReference type="ARBA" id="ARBA00022556"/>
    </source>
</evidence>
<keyword evidence="4" id="KW-0997">Cell inner membrane</keyword>
<dbReference type="RefSeq" id="WP_251934047.1">
    <property type="nucleotide sequence ID" value="NZ_CP098747.1"/>
</dbReference>
<feature type="transmembrane region" description="Helical" evidence="11">
    <location>
        <begin position="73"/>
        <end position="92"/>
    </location>
</feature>
<name>A0ABY4W5S0_9PROT</name>
<evidence type="ECO:0000256" key="4">
    <source>
        <dbReference type="ARBA" id="ARBA00022519"/>
    </source>
</evidence>
<evidence type="ECO:0000256" key="7">
    <source>
        <dbReference type="ARBA" id="ARBA00022985"/>
    </source>
</evidence>
<keyword evidence="7" id="KW-0448">Lipopolysaccharide biosynthesis</keyword>
<reference evidence="13" key="1">
    <citation type="submission" date="2022-06" db="EMBL/GenBank/DDBJ databases">
        <title>Sneathiella actinostolidae sp. nov., isolated from a sea anemonein the Western Pacific Ocean.</title>
        <authorList>
            <person name="Wei M.J."/>
        </authorList>
    </citation>
    <scope>NUCLEOTIDE SEQUENCE</scope>
    <source>
        <strain evidence="13">PHK-P5</strain>
    </source>
</reference>